<protein>
    <recommendedName>
        <fullName evidence="4">DNA2/NAM7 helicase-like C-terminal domain-containing protein</fullName>
    </recommendedName>
</protein>
<evidence type="ECO:0000313" key="3">
    <source>
        <dbReference type="Proteomes" id="UP000039865"/>
    </source>
</evidence>
<dbReference type="AlphaFoldDB" id="A0A078AK32"/>
<dbReference type="PANTHER" id="PTHR10887">
    <property type="entry name" value="DNA2/NAM7 HELICASE FAMILY"/>
    <property type="match status" value="1"/>
</dbReference>
<gene>
    <name evidence="2" type="primary">Contig13793.g14708</name>
    <name evidence="2" type="ORF">STYLEM_10173</name>
</gene>
<proteinExistence type="predicted"/>
<dbReference type="InParanoid" id="A0A078AK32"/>
<name>A0A078AK32_STYLE</name>
<keyword evidence="1" id="KW-0175">Coiled coil</keyword>
<dbReference type="PANTHER" id="PTHR10887:SF495">
    <property type="entry name" value="HELICASE SENATAXIN ISOFORM X1-RELATED"/>
    <property type="match status" value="1"/>
</dbReference>
<evidence type="ECO:0008006" key="4">
    <source>
        <dbReference type="Google" id="ProtNLM"/>
    </source>
</evidence>
<dbReference type="SUPFAM" id="SSF52540">
    <property type="entry name" value="P-loop containing nucleoside triphosphate hydrolases"/>
    <property type="match status" value="1"/>
</dbReference>
<dbReference type="OrthoDB" id="446452at2759"/>
<sequence length="731" mass="84518">MKSNSDQLDKFHEDICKWDIHTDILNHKDAFIIKSAYYSSDDYIATQRNQLYNDLKTTLQKNLQRQLGAIMSPDKHVFQLKHCEMVKKFVVFELNQVTQQKKAGISVFNQNDVVVIFRQDIHQLEKHNLIGVVDSSVEGLVLLKSIIKMEEPDERSFNMGKSLTQDSFWIIEKIGSVINYNKSYLALQTYQDIDMQENLNDPINDIIHSNNFYSLSKQQERLLYDQFNYTLPQMQAITQSLKKKGVSIIDGEYLSGKTTIAVGLIQALNIILEQVRIERELEKQQKQVKTYSIQELLDNESSEDEYYSDKSKSQVSFPWFQKGYKHIYDELDYTNQQSVAMKEQYPTSDFTDKKILLKAKEKDQTKPPERIVLLSPNSLTVDKHLSIIQQLGLDKTMNIIRIGHSNHDESLNKKFSIEYLSGANMKKTQKDEALDQVKEDLLRQSQVVLMAIHSLNQQMIERTITKQDTVIVDDASIINEMDILQALKRGAIRLILIGNHKLQSNMFQLNAKSGDRTLYQRIFQGMQNLNLQNTIQTLPKFEKQVQLVQAVKTQPKAKKGKKAEETVRVQQGKEIEIEFIDLTNGEEKDQKESYINEDEAQSIADYLVMAYKSLDLNDLAITTPFRTQMHMIRSVFQSREDFPEELKAFAQFGSFDEYVSQTYKTLIISVCKTKNIAKNGGPLLNSQLNVDFLKTRAVEKIIVFGRAKSLNALWRNEFFEIAKSQEKVTEL</sequence>
<dbReference type="EMBL" id="CCKQ01009660">
    <property type="protein sequence ID" value="CDW81163.1"/>
    <property type="molecule type" value="Genomic_DNA"/>
</dbReference>
<reference evidence="2 3" key="1">
    <citation type="submission" date="2014-06" db="EMBL/GenBank/DDBJ databases">
        <authorList>
            <person name="Swart Estienne"/>
        </authorList>
    </citation>
    <scope>NUCLEOTIDE SEQUENCE [LARGE SCALE GENOMIC DNA]</scope>
    <source>
        <strain evidence="2 3">130c</strain>
    </source>
</reference>
<dbReference type="Proteomes" id="UP000039865">
    <property type="component" value="Unassembled WGS sequence"/>
</dbReference>
<evidence type="ECO:0000256" key="1">
    <source>
        <dbReference type="SAM" id="Coils"/>
    </source>
</evidence>
<dbReference type="InterPro" id="IPR027417">
    <property type="entry name" value="P-loop_NTPase"/>
</dbReference>
<feature type="coiled-coil region" evidence="1">
    <location>
        <begin position="265"/>
        <end position="294"/>
    </location>
</feature>
<dbReference type="InterPro" id="IPR045055">
    <property type="entry name" value="DNA2/NAM7-like"/>
</dbReference>
<dbReference type="Gene3D" id="3.40.50.300">
    <property type="entry name" value="P-loop containing nucleotide triphosphate hydrolases"/>
    <property type="match status" value="2"/>
</dbReference>
<keyword evidence="3" id="KW-1185">Reference proteome</keyword>
<organism evidence="2 3">
    <name type="scientific">Stylonychia lemnae</name>
    <name type="common">Ciliate</name>
    <dbReference type="NCBI Taxonomy" id="5949"/>
    <lineage>
        <taxon>Eukaryota</taxon>
        <taxon>Sar</taxon>
        <taxon>Alveolata</taxon>
        <taxon>Ciliophora</taxon>
        <taxon>Intramacronucleata</taxon>
        <taxon>Spirotrichea</taxon>
        <taxon>Stichotrichia</taxon>
        <taxon>Sporadotrichida</taxon>
        <taxon>Oxytrichidae</taxon>
        <taxon>Stylonychinae</taxon>
        <taxon>Stylonychia</taxon>
    </lineage>
</organism>
<accession>A0A078AK32</accession>
<evidence type="ECO:0000313" key="2">
    <source>
        <dbReference type="EMBL" id="CDW81163.1"/>
    </source>
</evidence>